<name>A0ABR0B5W1_9CRUS</name>
<feature type="compositionally biased region" description="Acidic residues" evidence="1">
    <location>
        <begin position="100"/>
        <end position="118"/>
    </location>
</feature>
<feature type="compositionally biased region" description="Low complexity" evidence="1">
    <location>
        <begin position="121"/>
        <end position="130"/>
    </location>
</feature>
<feature type="region of interest" description="Disordered" evidence="1">
    <location>
        <begin position="92"/>
        <end position="143"/>
    </location>
</feature>
<gene>
    <name evidence="3" type="ORF">OUZ56_029115</name>
</gene>
<proteinExistence type="predicted"/>
<evidence type="ECO:0000313" key="4">
    <source>
        <dbReference type="Proteomes" id="UP001234178"/>
    </source>
</evidence>
<sequence length="143" mass="17257">MVISLIVTKVLFDFIFDFVSVGLVTLRFDRRQKEEKETVGRFVEEEQGQHHFRLDWISSKQIRINFIFFNCYFDRHDHHIYHVDHIDHDAIDHDPNDDHTNDDDTNDDDNYIYDDDHNDYDNNYNNNDANDVCESSDKYHGRL</sequence>
<organism evidence="3 4">
    <name type="scientific">Daphnia magna</name>
    <dbReference type="NCBI Taxonomy" id="35525"/>
    <lineage>
        <taxon>Eukaryota</taxon>
        <taxon>Metazoa</taxon>
        <taxon>Ecdysozoa</taxon>
        <taxon>Arthropoda</taxon>
        <taxon>Crustacea</taxon>
        <taxon>Branchiopoda</taxon>
        <taxon>Diplostraca</taxon>
        <taxon>Cladocera</taxon>
        <taxon>Anomopoda</taxon>
        <taxon>Daphniidae</taxon>
        <taxon>Daphnia</taxon>
    </lineage>
</organism>
<dbReference type="Proteomes" id="UP001234178">
    <property type="component" value="Unassembled WGS sequence"/>
</dbReference>
<evidence type="ECO:0000313" key="3">
    <source>
        <dbReference type="EMBL" id="KAK4037076.1"/>
    </source>
</evidence>
<protein>
    <submittedName>
        <fullName evidence="3">Uncharacterized protein</fullName>
    </submittedName>
</protein>
<reference evidence="3 4" key="1">
    <citation type="journal article" date="2023" name="Nucleic Acids Res.">
        <title>The hologenome of Daphnia magna reveals possible DNA methylation and microbiome-mediated evolution of the host genome.</title>
        <authorList>
            <person name="Chaturvedi A."/>
            <person name="Li X."/>
            <person name="Dhandapani V."/>
            <person name="Marshall H."/>
            <person name="Kissane S."/>
            <person name="Cuenca-Cambronero M."/>
            <person name="Asole G."/>
            <person name="Calvet F."/>
            <person name="Ruiz-Romero M."/>
            <person name="Marangio P."/>
            <person name="Guigo R."/>
            <person name="Rago D."/>
            <person name="Mirbahai L."/>
            <person name="Eastwood N."/>
            <person name="Colbourne J.K."/>
            <person name="Zhou J."/>
            <person name="Mallon E."/>
            <person name="Orsini L."/>
        </authorList>
    </citation>
    <scope>NUCLEOTIDE SEQUENCE [LARGE SCALE GENOMIC DNA]</scope>
    <source>
        <strain evidence="3">LRV0_1</strain>
    </source>
</reference>
<keyword evidence="2" id="KW-1133">Transmembrane helix</keyword>
<comment type="caution">
    <text evidence="3">The sequence shown here is derived from an EMBL/GenBank/DDBJ whole genome shotgun (WGS) entry which is preliminary data.</text>
</comment>
<keyword evidence="2" id="KW-0812">Transmembrane</keyword>
<evidence type="ECO:0000256" key="2">
    <source>
        <dbReference type="SAM" id="Phobius"/>
    </source>
</evidence>
<keyword evidence="4" id="KW-1185">Reference proteome</keyword>
<evidence type="ECO:0000256" key="1">
    <source>
        <dbReference type="SAM" id="MobiDB-lite"/>
    </source>
</evidence>
<accession>A0ABR0B5W1</accession>
<keyword evidence="2" id="KW-0472">Membrane</keyword>
<feature type="transmembrane region" description="Helical" evidence="2">
    <location>
        <begin position="6"/>
        <end position="26"/>
    </location>
</feature>
<dbReference type="EMBL" id="JAOYFB010000040">
    <property type="protein sequence ID" value="KAK4037076.1"/>
    <property type="molecule type" value="Genomic_DNA"/>
</dbReference>